<evidence type="ECO:0000313" key="4">
    <source>
        <dbReference type="EMBL" id="AYO30452.1"/>
    </source>
</evidence>
<dbReference type="GO" id="GO:0051536">
    <property type="term" value="F:iron-sulfur cluster binding"/>
    <property type="evidence" value="ECO:0007669"/>
    <property type="project" value="UniProtKB-KW"/>
</dbReference>
<evidence type="ECO:0000256" key="1">
    <source>
        <dbReference type="ARBA" id="ARBA00001966"/>
    </source>
</evidence>
<dbReference type="AlphaFoldDB" id="A0A3G2R4X8"/>
<dbReference type="Gene3D" id="3.40.50.11900">
    <property type="match status" value="1"/>
</dbReference>
<keyword evidence="3" id="KW-0479">Metal-binding</keyword>
<comment type="similarity">
    <text evidence="2">Belongs to the FldB/FldC dehydratase alpha/beta subunit family.</text>
</comment>
<keyword evidence="5" id="KW-1185">Reference proteome</keyword>
<reference evidence="4 5" key="1">
    <citation type="submission" date="2018-10" db="EMBL/GenBank/DDBJ databases">
        <authorList>
            <person name="Zhang X."/>
        </authorList>
    </citation>
    <scope>NUCLEOTIDE SEQUENCE [LARGE SCALE GENOMIC DNA]</scope>
    <source>
        <strain evidence="4 5">SK-G1</strain>
    </source>
</reference>
<dbReference type="PANTHER" id="PTHR30548">
    <property type="entry name" value="2-HYDROXYGLUTARYL-COA DEHYDRATASE, D-COMPONENT-RELATED"/>
    <property type="match status" value="1"/>
</dbReference>
<dbReference type="PANTHER" id="PTHR30548:SF2">
    <property type="entry name" value="2-HYDROXYACYL-COA DEHYDRATASE,D-COMPONENT"/>
    <property type="match status" value="1"/>
</dbReference>
<dbReference type="GO" id="GO:0016836">
    <property type="term" value="F:hydro-lyase activity"/>
    <property type="evidence" value="ECO:0007669"/>
    <property type="project" value="UniProtKB-ARBA"/>
</dbReference>
<dbReference type="EMBL" id="CP033169">
    <property type="protein sequence ID" value="AYO30452.1"/>
    <property type="molecule type" value="Genomic_DNA"/>
</dbReference>
<dbReference type="Proteomes" id="UP000280960">
    <property type="component" value="Chromosome"/>
</dbReference>
<keyword evidence="3" id="KW-0408">Iron</keyword>
<dbReference type="Pfam" id="PF06050">
    <property type="entry name" value="HGD-D"/>
    <property type="match status" value="1"/>
</dbReference>
<name>A0A3G2R4X8_9FIRM</name>
<keyword evidence="3" id="KW-0411">Iron-sulfur</keyword>
<evidence type="ECO:0000313" key="5">
    <source>
        <dbReference type="Proteomes" id="UP000280960"/>
    </source>
</evidence>
<proteinExistence type="inferred from homology"/>
<comment type="cofactor">
    <cofactor evidence="1">
        <name>[4Fe-4S] cluster</name>
        <dbReference type="ChEBI" id="CHEBI:49883"/>
    </cofactor>
</comment>
<dbReference type="RefSeq" id="WP_120766816.1">
    <property type="nucleotide sequence ID" value="NZ_CP033169.1"/>
</dbReference>
<evidence type="ECO:0000256" key="2">
    <source>
        <dbReference type="ARBA" id="ARBA00005806"/>
    </source>
</evidence>
<evidence type="ECO:0000256" key="3">
    <source>
        <dbReference type="ARBA" id="ARBA00023014"/>
    </source>
</evidence>
<dbReference type="InterPro" id="IPR010327">
    <property type="entry name" value="FldB/FldC_alpha/beta"/>
</dbReference>
<dbReference type="Gene3D" id="3.40.50.11890">
    <property type="match status" value="1"/>
</dbReference>
<accession>A0A3G2R4X8</accession>
<dbReference type="KEGG" id="bacg:D2962_07280"/>
<organism evidence="4 5">
    <name type="scientific">Biomaibacter acetigenes</name>
    <dbReference type="NCBI Taxonomy" id="2316383"/>
    <lineage>
        <taxon>Bacteria</taxon>
        <taxon>Bacillati</taxon>
        <taxon>Bacillota</taxon>
        <taxon>Clostridia</taxon>
        <taxon>Thermosediminibacterales</taxon>
        <taxon>Tepidanaerobacteraceae</taxon>
        <taxon>Biomaibacter</taxon>
    </lineage>
</organism>
<sequence length="419" mass="48480">MNAVNAYLKLVRKNLDKPTIAYKLIKYGLSVAEKYVSFFPDRRLPESLRSLTKLCFKYIRAPIDNPQNSVWVNVFAPTEFLHAMDIYPLFIEAYSSYMSGFCVEDCLIDKAESAGISNTLCSYHKAFIGSGELGILPKPKMAVTTSMVCDANINTFRYLAAKFDIPIYIIDIPYEYNRNTVEYVKGQLLEMIGLIEGVFNKKLDLDRLREIISLENRTRKLIKEYINNLKSKSFNTTMATEMYMLFTSHVFMGLKETFDFYERLVDDIKKAPDRSGKGIFFVHLLPMFEKSFKKYLNFSSEFQILGSDLNYDFLDEMYCPDPFEAIAEKMILNIYNGGFERRVKAVSNLVDEIKPDGIIQFCHWGCKQSIGGVGIYRNYFRERGIPFLAVDGDAIDKRNNQEGQIRTRLEAFLEMLKRR</sequence>
<protein>
    <submittedName>
        <fullName evidence="4">2-hydroxyacyl-CoA dehydratase</fullName>
    </submittedName>
</protein>
<gene>
    <name evidence="4" type="ORF">D2962_07280</name>
</gene>